<dbReference type="InterPro" id="IPR002052">
    <property type="entry name" value="DNA_methylase_N6_adenine_CS"/>
</dbReference>
<dbReference type="NCBIfam" id="TIGR00536">
    <property type="entry name" value="hemK_fam"/>
    <property type="match status" value="1"/>
</dbReference>
<dbReference type="NCBIfam" id="TIGR03534">
    <property type="entry name" value="RF_mod_PrmC"/>
    <property type="match status" value="1"/>
</dbReference>
<evidence type="ECO:0000259" key="7">
    <source>
        <dbReference type="Pfam" id="PF17827"/>
    </source>
</evidence>
<gene>
    <name evidence="8" type="primary">prmC_14</name>
    <name evidence="8" type="ORF">SDC9_22500</name>
</gene>
<comment type="catalytic activity">
    <reaction evidence="5">
        <text>L-glutaminyl-[peptide chain release factor] + S-adenosyl-L-methionine = N(5)-methyl-L-glutaminyl-[peptide chain release factor] + S-adenosyl-L-homocysteine + H(+)</text>
        <dbReference type="Rhea" id="RHEA:42896"/>
        <dbReference type="Rhea" id="RHEA-COMP:10271"/>
        <dbReference type="Rhea" id="RHEA-COMP:10272"/>
        <dbReference type="ChEBI" id="CHEBI:15378"/>
        <dbReference type="ChEBI" id="CHEBI:30011"/>
        <dbReference type="ChEBI" id="CHEBI:57856"/>
        <dbReference type="ChEBI" id="CHEBI:59789"/>
        <dbReference type="ChEBI" id="CHEBI:61891"/>
        <dbReference type="EC" id="2.1.1.297"/>
    </reaction>
</comment>
<feature type="domain" description="Methyltransferase small" evidence="6">
    <location>
        <begin position="104"/>
        <end position="199"/>
    </location>
</feature>
<accession>A0A644UCH7</accession>
<dbReference type="GO" id="GO:0102559">
    <property type="term" value="F:peptide chain release factor N(5)-glutamine methyltransferase activity"/>
    <property type="evidence" value="ECO:0007669"/>
    <property type="project" value="UniProtKB-EC"/>
</dbReference>
<evidence type="ECO:0000259" key="6">
    <source>
        <dbReference type="Pfam" id="PF05175"/>
    </source>
</evidence>
<dbReference type="CDD" id="cd02440">
    <property type="entry name" value="AdoMet_MTases"/>
    <property type="match status" value="1"/>
</dbReference>
<dbReference type="GO" id="GO:0003676">
    <property type="term" value="F:nucleic acid binding"/>
    <property type="evidence" value="ECO:0007669"/>
    <property type="project" value="InterPro"/>
</dbReference>
<dbReference type="Gene3D" id="1.10.8.10">
    <property type="entry name" value="DNA helicase RuvA subunit, C-terminal domain"/>
    <property type="match status" value="1"/>
</dbReference>
<dbReference type="InterPro" id="IPR040758">
    <property type="entry name" value="PrmC_N"/>
</dbReference>
<protein>
    <recommendedName>
        <fullName evidence="1">peptide chain release factor N(5)-glutamine methyltransferase</fullName>
        <ecNumber evidence="1">2.1.1.297</ecNumber>
    </recommendedName>
</protein>
<reference evidence="8" key="1">
    <citation type="submission" date="2019-08" db="EMBL/GenBank/DDBJ databases">
        <authorList>
            <person name="Kucharzyk K."/>
            <person name="Murdoch R.W."/>
            <person name="Higgins S."/>
            <person name="Loffler F."/>
        </authorList>
    </citation>
    <scope>NUCLEOTIDE SEQUENCE</scope>
</reference>
<dbReference type="Gene3D" id="3.40.50.150">
    <property type="entry name" value="Vaccinia Virus protein VP39"/>
    <property type="match status" value="1"/>
</dbReference>
<proteinExistence type="inferred from homology"/>
<dbReference type="InterPro" id="IPR019874">
    <property type="entry name" value="RF_methyltr_PrmC"/>
</dbReference>
<comment type="caution">
    <text evidence="8">The sequence shown here is derived from an EMBL/GenBank/DDBJ whole genome shotgun (WGS) entry which is preliminary data.</text>
</comment>
<name>A0A644UCH7_9ZZZZ</name>
<dbReference type="GO" id="GO:0032259">
    <property type="term" value="P:methylation"/>
    <property type="evidence" value="ECO:0007669"/>
    <property type="project" value="UniProtKB-KW"/>
</dbReference>
<organism evidence="8">
    <name type="scientific">bioreactor metagenome</name>
    <dbReference type="NCBI Taxonomy" id="1076179"/>
    <lineage>
        <taxon>unclassified sequences</taxon>
        <taxon>metagenomes</taxon>
        <taxon>ecological metagenomes</taxon>
    </lineage>
</organism>
<dbReference type="Pfam" id="PF05175">
    <property type="entry name" value="MTS"/>
    <property type="match status" value="1"/>
</dbReference>
<feature type="domain" description="Release factor glutamine methyltransferase N-terminal" evidence="7">
    <location>
        <begin position="13"/>
        <end position="82"/>
    </location>
</feature>
<keyword evidence="2 8" id="KW-0489">Methyltransferase</keyword>
<dbReference type="Pfam" id="PF17827">
    <property type="entry name" value="PrmC_N"/>
    <property type="match status" value="1"/>
</dbReference>
<dbReference type="EMBL" id="VSSQ01000099">
    <property type="protein sequence ID" value="MPL76654.1"/>
    <property type="molecule type" value="Genomic_DNA"/>
</dbReference>
<evidence type="ECO:0000313" key="8">
    <source>
        <dbReference type="EMBL" id="MPL76654.1"/>
    </source>
</evidence>
<evidence type="ECO:0000256" key="4">
    <source>
        <dbReference type="ARBA" id="ARBA00022691"/>
    </source>
</evidence>
<dbReference type="EC" id="2.1.1.297" evidence="1"/>
<dbReference type="InterPro" id="IPR029063">
    <property type="entry name" value="SAM-dependent_MTases_sf"/>
</dbReference>
<dbReference type="PANTHER" id="PTHR18895">
    <property type="entry name" value="HEMK METHYLTRANSFERASE"/>
    <property type="match status" value="1"/>
</dbReference>
<keyword evidence="3 8" id="KW-0808">Transferase</keyword>
<keyword evidence="4" id="KW-0949">S-adenosyl-L-methionine</keyword>
<dbReference type="InterPro" id="IPR007848">
    <property type="entry name" value="Small_mtfrase_dom"/>
</dbReference>
<dbReference type="PANTHER" id="PTHR18895:SF74">
    <property type="entry name" value="MTRF1L RELEASE FACTOR GLUTAMINE METHYLTRANSFERASE"/>
    <property type="match status" value="1"/>
</dbReference>
<dbReference type="PRINTS" id="PR00507">
    <property type="entry name" value="N12N6MTFRASE"/>
</dbReference>
<evidence type="ECO:0000256" key="1">
    <source>
        <dbReference type="ARBA" id="ARBA00012771"/>
    </source>
</evidence>
<sequence>MEQGKPVWTIVKILEWTKQYFADKGVETPRLDAEVLLCDVLKCQRINLYVNFDQPLEEDELHIYRSYVAKRAKHEPLAYILGHRAFMHSEFKVTEDTLVPRPETELLVEQIVELNKDKGPLDILDIGCGSGAIVVSLLQLLPLSRAVAVDINAKAVAVTLENAASLGVAERCNGLVSDLFENVAKGKKFDVVVSNPPYIPTAVLSSLAADVQKEPRTALDGGVTGLDFYQRILKNINAFLEPEGMVAFEIGIGQGEQVAKMCREQGLAITAVRNDYANIDRMVFATKEGSKYANEILAIRQK</sequence>
<evidence type="ECO:0000256" key="2">
    <source>
        <dbReference type="ARBA" id="ARBA00022603"/>
    </source>
</evidence>
<evidence type="ECO:0000256" key="5">
    <source>
        <dbReference type="ARBA" id="ARBA00048391"/>
    </source>
</evidence>
<dbReference type="InterPro" id="IPR050320">
    <property type="entry name" value="N5-glutamine_MTase"/>
</dbReference>
<dbReference type="InterPro" id="IPR004556">
    <property type="entry name" value="HemK-like"/>
</dbReference>
<dbReference type="AlphaFoldDB" id="A0A644UCH7"/>
<dbReference type="SUPFAM" id="SSF53335">
    <property type="entry name" value="S-adenosyl-L-methionine-dependent methyltransferases"/>
    <property type="match status" value="1"/>
</dbReference>
<dbReference type="PROSITE" id="PS00092">
    <property type="entry name" value="N6_MTASE"/>
    <property type="match status" value="1"/>
</dbReference>
<evidence type="ECO:0000256" key="3">
    <source>
        <dbReference type="ARBA" id="ARBA00022679"/>
    </source>
</evidence>
<dbReference type="HAMAP" id="MF_02126">
    <property type="entry name" value="RF_methyltr_PrmC"/>
    <property type="match status" value="1"/>
</dbReference>